<dbReference type="AlphaFoldDB" id="A0A2N1NYH2"/>
<reference evidence="1 2" key="2">
    <citation type="submission" date="2017-10" db="EMBL/GenBank/DDBJ databases">
        <title>Extensive intraspecific genome diversity in a model arbuscular mycorrhizal fungus.</title>
        <authorList>
            <person name="Chen E.C.H."/>
            <person name="Morin E."/>
            <person name="Baudet D."/>
            <person name="Noel J."/>
            <person name="Ndikumana S."/>
            <person name="Charron P."/>
            <person name="St-Onge C."/>
            <person name="Giorgi J."/>
            <person name="Grigoriev I.V."/>
            <person name="Roux C."/>
            <person name="Martin F.M."/>
            <person name="Corradi N."/>
        </authorList>
    </citation>
    <scope>NUCLEOTIDE SEQUENCE [LARGE SCALE GENOMIC DNA]</scope>
    <source>
        <strain evidence="1 2">C2</strain>
    </source>
</reference>
<comment type="caution">
    <text evidence="1">The sequence shown here is derived from an EMBL/GenBank/DDBJ whole genome shotgun (WGS) entry which is preliminary data.</text>
</comment>
<dbReference type="VEuPathDB" id="FungiDB:RhiirA1_387315"/>
<dbReference type="EMBL" id="LLXL01000062">
    <property type="protein sequence ID" value="PKK78949.1"/>
    <property type="molecule type" value="Genomic_DNA"/>
</dbReference>
<gene>
    <name evidence="1" type="ORF">RhiirC2_769648</name>
</gene>
<sequence length="83" mass="9729">MSSKIAGFHISIIPERWYQDSYLGMDLFQENNLVFAYEKETTDNTDSDNILLLRKEIIIPKCAPPILKKAIDKKTKYGMLWLY</sequence>
<reference evidence="1 2" key="1">
    <citation type="submission" date="2016-04" db="EMBL/GenBank/DDBJ databases">
        <title>Genome analyses suggest a sexual origin of heterokaryosis in a supposedly ancient asexual fungus.</title>
        <authorList>
            <person name="Ropars J."/>
            <person name="Sedzielewska K."/>
            <person name="Noel J."/>
            <person name="Charron P."/>
            <person name="Farinelli L."/>
            <person name="Marton T."/>
            <person name="Kruger M."/>
            <person name="Pelin A."/>
            <person name="Brachmann A."/>
            <person name="Corradi N."/>
        </authorList>
    </citation>
    <scope>NUCLEOTIDE SEQUENCE [LARGE SCALE GENOMIC DNA]</scope>
    <source>
        <strain evidence="1 2">C2</strain>
    </source>
</reference>
<name>A0A2N1NYH2_9GLOM</name>
<proteinExistence type="predicted"/>
<evidence type="ECO:0000313" key="2">
    <source>
        <dbReference type="Proteomes" id="UP000233469"/>
    </source>
</evidence>
<accession>A0A2N1NYH2</accession>
<organism evidence="1 2">
    <name type="scientific">Rhizophagus irregularis</name>
    <dbReference type="NCBI Taxonomy" id="588596"/>
    <lineage>
        <taxon>Eukaryota</taxon>
        <taxon>Fungi</taxon>
        <taxon>Fungi incertae sedis</taxon>
        <taxon>Mucoromycota</taxon>
        <taxon>Glomeromycotina</taxon>
        <taxon>Glomeromycetes</taxon>
        <taxon>Glomerales</taxon>
        <taxon>Glomeraceae</taxon>
        <taxon>Rhizophagus</taxon>
    </lineage>
</organism>
<dbReference type="Proteomes" id="UP000233469">
    <property type="component" value="Unassembled WGS sequence"/>
</dbReference>
<protein>
    <submittedName>
        <fullName evidence="1">Uncharacterized protein</fullName>
    </submittedName>
</protein>
<dbReference type="VEuPathDB" id="FungiDB:FUN_019033"/>
<evidence type="ECO:0000313" key="1">
    <source>
        <dbReference type="EMBL" id="PKK78949.1"/>
    </source>
</evidence>